<feature type="region of interest" description="Disordered" evidence="1">
    <location>
        <begin position="647"/>
        <end position="673"/>
    </location>
</feature>
<proteinExistence type="predicted"/>
<dbReference type="GeneID" id="108683304"/>
<evidence type="ECO:0000256" key="1">
    <source>
        <dbReference type="SAM" id="MobiDB-lite"/>
    </source>
</evidence>
<dbReference type="InterPro" id="IPR002859">
    <property type="entry name" value="PKD/REJ-like"/>
</dbReference>
<name>A0A8B7PPF9_HYAAZ</name>
<protein>
    <submittedName>
        <fullName evidence="4">Uncharacterized protein LOC108683304</fullName>
    </submittedName>
</protein>
<organism evidence="3 4">
    <name type="scientific">Hyalella azteca</name>
    <name type="common">Amphipod</name>
    <dbReference type="NCBI Taxonomy" id="294128"/>
    <lineage>
        <taxon>Eukaryota</taxon>
        <taxon>Metazoa</taxon>
        <taxon>Ecdysozoa</taxon>
        <taxon>Arthropoda</taxon>
        <taxon>Crustacea</taxon>
        <taxon>Multicrustacea</taxon>
        <taxon>Malacostraca</taxon>
        <taxon>Eumalacostraca</taxon>
        <taxon>Peracarida</taxon>
        <taxon>Amphipoda</taxon>
        <taxon>Senticaudata</taxon>
        <taxon>Talitrida</taxon>
        <taxon>Talitroidea</taxon>
        <taxon>Hyalellidae</taxon>
        <taxon>Hyalella</taxon>
    </lineage>
</organism>
<evidence type="ECO:0000259" key="2">
    <source>
        <dbReference type="Pfam" id="PF02010"/>
    </source>
</evidence>
<feature type="domain" description="PKD/REJ-like" evidence="2">
    <location>
        <begin position="548"/>
        <end position="956"/>
    </location>
</feature>
<reference evidence="4" key="1">
    <citation type="submission" date="2025-08" db="UniProtKB">
        <authorList>
            <consortium name="RefSeq"/>
        </authorList>
    </citation>
    <scope>IDENTIFICATION</scope>
    <source>
        <tissue evidence="4">Whole organism</tissue>
    </source>
</reference>
<dbReference type="Pfam" id="PF02010">
    <property type="entry name" value="REJ"/>
    <property type="match status" value="1"/>
</dbReference>
<accession>A0A8B7PPF9</accession>
<evidence type="ECO:0000313" key="4">
    <source>
        <dbReference type="RefSeq" id="XP_018028094.1"/>
    </source>
</evidence>
<sequence length="1344" mass="143411">MEWHVSPDEMLLGAVTSVEWSDSLQEGTQSLVVTIDDMVVQNVRYQYAGPVIGFSVFNITAEGTHPVVLDITRDGCSISFHNLSFASSKEFQQSARDSNSTTEPQFRNAGLCVDKKQQSKLVTVYAPLTPDVATIRPVKNIVFIPPGIASATFIVAIPRVSLYTTSYQLNVTIVWGLNSIPNSTVSQVLNPAAGETTINVTRTFVSPAEITITATFRNPFSEQKTSAEISVRNRAKVGEVSVLAENGSSISSVLSASGDGTRIVVAPPNTNLLVTTNSSSTDATYWNLTFQGERKSQPKLPFIISFKQEGKYTLSLSSGGGKGGASLPAVVEVLVRRPLAPITVLTQPAFLRAGMPLVVGVMVPEVMGACVILDRGEGLPLLGWKGVGGCDASPPGAVEWQSEGYSARITHLFTPRSPLVKVQATLYTAVGLQTSQATSQVVPQGPCRSISVRTKTAANATISSVKRSAVARVRSTVVADCDPGTVTSIDWVISPSIEKNLTELDQFRAELQNASGSKTLPENSLLFDRNTAFASNIEMDNVTTSDTSIGIPPHTLDFGLYEVAVYYNVTLYDNTTGESLWSAGRASALVEVVSTSLVVGAVRGGATAVTRGRIHFDASAASYDYDQADGRLASYEWWCKKAGENWPDDASKGSSSSPGCFGKGPERISKPSGDGSVLDLAATEFKGAPMDVVLKVVAVSVDGRRQAGEVKVKVVQGSPPPLILGCLPPQACHPRPSGNLFVSPNRLILQSECDMPPDSEKPPDGNGCLAGMSYSWQVHGVVDVMEPEKKVLLDLVDTNTTTGLDQSNLVLLDKFWETFSEYRQFTIAVSGVHSSDPTPGFASLSIIVNQAPENGSCYIVDDISPDGITALVQAIVVACSDWVDPEGSSITKYTYYGVVNKKKLPLSFGPSPSQKMILPAASALQLYAEVADEEGSAAKHLIDVIETKLPSVEQVEQYEKDEVREKAVAALDQLKVGQLLQAEASLEGLALPGSKVGPLTAEEMEALRQRSLNKNSKMVGAVDNFAKDSMDDVVQVTSILGAVAYPLPATAEDAAVASIVSLAGSTSSSSSAAQASAMAGTASGVVASLVKGVNENVAGKTRMGASGPSQVLKKCYNETICWTKLLLCLTDTPFTNETLQTVHDIGASNMKINNEVTPGASQEPPHSLYDSFVSVIYAFFDHIRADESPSAVTSKPSQSAAFDALDMEQIQSLAILLDVSQYNSTNDTTEISNFLKSEQHLCLALRAMQCAVEHYGVDLTKELFNLEYEDVLNTTDGISCAQHLKNLAHKNPAAAQANDKEIEQLNQTSARFSPQVVSKISQFIPGVRHAKHPYYSTASSCMKA</sequence>
<dbReference type="KEGG" id="hazt:108683304"/>
<keyword evidence="3" id="KW-1185">Reference proteome</keyword>
<dbReference type="RefSeq" id="XP_018028094.1">
    <property type="nucleotide sequence ID" value="XM_018172605.1"/>
</dbReference>
<dbReference type="Proteomes" id="UP000694843">
    <property type="component" value="Unplaced"/>
</dbReference>
<evidence type="ECO:0000313" key="3">
    <source>
        <dbReference type="Proteomes" id="UP000694843"/>
    </source>
</evidence>
<gene>
    <name evidence="4" type="primary">LOC108683304</name>
</gene>
<dbReference type="OrthoDB" id="10668855at2759"/>